<sequence length="286" mass="31707">MQRETAIRCEDGHLLAATLFIPDTVKAAVMVGPATGIRRQFYTHFATYLASQGFAVITYDNRGIGESLQGTVKDSDASLVCWGQKDMPAVFSELQAQVPDVPYFLVGHSAGGQLVGLMHNASDFTAMCNFGSSSGQLSNMRPGYLLPAHFFMNVYIPLNNLLFGHTKAHLVGMGEPLPKQVARQWQQWCNGQGYVQTAFGREVKSHFYDAIHFPSKWLIAEDDDIANLANVQDMLRVFPNMNAEVTLITPSEHGLTQVGHMGFFSRRCKSLWPIISDYLLSFVDGH</sequence>
<dbReference type="Gene3D" id="3.40.50.1820">
    <property type="entry name" value="alpha/beta hydrolase"/>
    <property type="match status" value="1"/>
</dbReference>
<dbReference type="PIRSF" id="PIRSF037442">
    <property type="entry name" value="UCP037442_abhydr"/>
    <property type="match status" value="1"/>
</dbReference>
<dbReference type="InterPro" id="IPR017208">
    <property type="entry name" value="UCP037442_abhydr"/>
</dbReference>
<protein>
    <submittedName>
        <fullName evidence="2">Alpha/beta hydrolase</fullName>
    </submittedName>
</protein>
<evidence type="ECO:0000259" key="1">
    <source>
        <dbReference type="Pfam" id="PF12146"/>
    </source>
</evidence>
<dbReference type="EMBL" id="BMXP01000002">
    <property type="protein sequence ID" value="GGW78921.1"/>
    <property type="molecule type" value="Genomic_DNA"/>
</dbReference>
<gene>
    <name evidence="2" type="ORF">GCM10007391_09450</name>
</gene>
<reference evidence="2" key="1">
    <citation type="journal article" date="2014" name="Int. J. Syst. Evol. Microbiol.">
        <title>Complete genome sequence of Corynebacterium casei LMG S-19264T (=DSM 44701T), isolated from a smear-ripened cheese.</title>
        <authorList>
            <consortium name="US DOE Joint Genome Institute (JGI-PGF)"/>
            <person name="Walter F."/>
            <person name="Albersmeier A."/>
            <person name="Kalinowski J."/>
            <person name="Ruckert C."/>
        </authorList>
    </citation>
    <scope>NUCLEOTIDE SEQUENCE</scope>
    <source>
        <strain evidence="2">KCTC 22164</strain>
    </source>
</reference>
<dbReference type="SUPFAM" id="SSF53474">
    <property type="entry name" value="alpha/beta-Hydrolases"/>
    <property type="match status" value="1"/>
</dbReference>
<accession>A0A918MXF2</accession>
<dbReference type="InterPro" id="IPR022742">
    <property type="entry name" value="Hydrolase_4"/>
</dbReference>
<proteinExistence type="predicted"/>
<name>A0A918MXF2_9ALTE</name>
<dbReference type="AlphaFoldDB" id="A0A918MXF2"/>
<organism evidence="2 3">
    <name type="scientific">Alteromonas halophila</name>
    <dbReference type="NCBI Taxonomy" id="516698"/>
    <lineage>
        <taxon>Bacteria</taxon>
        <taxon>Pseudomonadati</taxon>
        <taxon>Pseudomonadota</taxon>
        <taxon>Gammaproteobacteria</taxon>
        <taxon>Alteromonadales</taxon>
        <taxon>Alteromonadaceae</taxon>
        <taxon>Alteromonas/Salinimonas group</taxon>
        <taxon>Alteromonas</taxon>
    </lineage>
</organism>
<dbReference type="RefSeq" id="WP_189403948.1">
    <property type="nucleotide sequence ID" value="NZ_BMXP01000002.1"/>
</dbReference>
<feature type="domain" description="Serine aminopeptidase S33" evidence="1">
    <location>
        <begin position="26"/>
        <end position="116"/>
    </location>
</feature>
<dbReference type="GO" id="GO:0016787">
    <property type="term" value="F:hydrolase activity"/>
    <property type="evidence" value="ECO:0007669"/>
    <property type="project" value="UniProtKB-KW"/>
</dbReference>
<evidence type="ECO:0000313" key="2">
    <source>
        <dbReference type="EMBL" id="GGW78921.1"/>
    </source>
</evidence>
<keyword evidence="3" id="KW-1185">Reference proteome</keyword>
<dbReference type="Pfam" id="PF12146">
    <property type="entry name" value="Hydrolase_4"/>
    <property type="match status" value="1"/>
</dbReference>
<dbReference type="Proteomes" id="UP000631300">
    <property type="component" value="Unassembled WGS sequence"/>
</dbReference>
<keyword evidence="2" id="KW-0378">Hydrolase</keyword>
<comment type="caution">
    <text evidence="2">The sequence shown here is derived from an EMBL/GenBank/DDBJ whole genome shotgun (WGS) entry which is preliminary data.</text>
</comment>
<evidence type="ECO:0000313" key="3">
    <source>
        <dbReference type="Proteomes" id="UP000631300"/>
    </source>
</evidence>
<reference evidence="2" key="2">
    <citation type="submission" date="2020-09" db="EMBL/GenBank/DDBJ databases">
        <authorList>
            <person name="Sun Q."/>
            <person name="Kim S."/>
        </authorList>
    </citation>
    <scope>NUCLEOTIDE SEQUENCE</scope>
    <source>
        <strain evidence="2">KCTC 22164</strain>
    </source>
</reference>
<dbReference type="InterPro" id="IPR029058">
    <property type="entry name" value="AB_hydrolase_fold"/>
</dbReference>